<dbReference type="SUPFAM" id="SSF63829">
    <property type="entry name" value="Calcium-dependent phosphotriesterase"/>
    <property type="match status" value="1"/>
</dbReference>
<keyword evidence="3" id="KW-1185">Reference proteome</keyword>
<dbReference type="InterPro" id="IPR011042">
    <property type="entry name" value="6-blade_b-propeller_TolB-like"/>
</dbReference>
<dbReference type="Proteomes" id="UP001369958">
    <property type="component" value="Chromosome"/>
</dbReference>
<protein>
    <submittedName>
        <fullName evidence="2">ATP/GTP-binding protein</fullName>
    </submittedName>
</protein>
<sequence length="289" mass="30249">MKNLTLALLAACAASTLALPALGMELTESWRLEGFQMPESVIYDTANERIIIGNMVAMGAEAGENGYLSLVSPDGEMVEEQWVTGLQDPRGMAIVDGQLFVADNMGFHIVSLDDGTLVETVTMQGAAFPNDVTADDDGNVYISDMFGQTIWRYADGEASIWFGPDDGMTFPNGLFAHDGQIIVGSMGADMGENFTFGTPGGLYGVDGNATGVTPLDGATEIGAIDGVAAIGDIIVFNDNPTGTIYGWRDGDTVELATVGAGAADISAHESMVLVPQMQQGALIAMSLTQ</sequence>
<feature type="chain" id="PRO_5046095867" evidence="1">
    <location>
        <begin position="24"/>
        <end position="289"/>
    </location>
</feature>
<accession>A0ABZ2I076</accession>
<dbReference type="Gene3D" id="2.120.10.30">
    <property type="entry name" value="TolB, C-terminal domain"/>
    <property type="match status" value="1"/>
</dbReference>
<dbReference type="RefSeq" id="WP_338608181.1">
    <property type="nucleotide sequence ID" value="NZ_CP146275.1"/>
</dbReference>
<evidence type="ECO:0000256" key="1">
    <source>
        <dbReference type="SAM" id="SignalP"/>
    </source>
</evidence>
<reference evidence="2 3" key="1">
    <citation type="submission" date="2024-02" db="EMBL/GenBank/DDBJ databases">
        <title>Complete genome sequence of Pelagibacterium nitratireducens ZH15.</title>
        <authorList>
            <person name="Zhao L.H."/>
        </authorList>
    </citation>
    <scope>NUCLEOTIDE SEQUENCE [LARGE SCALE GENOMIC DNA]</scope>
    <source>
        <strain evidence="2 3">ZH15</strain>
    </source>
</reference>
<keyword evidence="1" id="KW-0732">Signal</keyword>
<organism evidence="2 3">
    <name type="scientific">Pelagibacterium nitratireducens</name>
    <dbReference type="NCBI Taxonomy" id="1046114"/>
    <lineage>
        <taxon>Bacteria</taxon>
        <taxon>Pseudomonadati</taxon>
        <taxon>Pseudomonadota</taxon>
        <taxon>Alphaproteobacteria</taxon>
        <taxon>Hyphomicrobiales</taxon>
        <taxon>Devosiaceae</taxon>
        <taxon>Pelagibacterium</taxon>
    </lineage>
</organism>
<evidence type="ECO:0000313" key="2">
    <source>
        <dbReference type="EMBL" id="WWT32759.1"/>
    </source>
</evidence>
<dbReference type="EMBL" id="CP146275">
    <property type="protein sequence ID" value="WWT32759.1"/>
    <property type="molecule type" value="Genomic_DNA"/>
</dbReference>
<name>A0ABZ2I076_9HYPH</name>
<proteinExistence type="predicted"/>
<gene>
    <name evidence="2" type="ORF">V6617_17410</name>
</gene>
<feature type="signal peptide" evidence="1">
    <location>
        <begin position="1"/>
        <end position="23"/>
    </location>
</feature>
<evidence type="ECO:0000313" key="3">
    <source>
        <dbReference type="Proteomes" id="UP001369958"/>
    </source>
</evidence>